<dbReference type="Pfam" id="PF09482">
    <property type="entry name" value="OrgA_MxiK"/>
    <property type="match status" value="1"/>
</dbReference>
<proteinExistence type="predicted"/>
<evidence type="ECO:0000313" key="2">
    <source>
        <dbReference type="Proteomes" id="UP000243719"/>
    </source>
</evidence>
<keyword evidence="2" id="KW-1185">Reference proteome</keyword>
<dbReference type="EMBL" id="FNLO01000001">
    <property type="protein sequence ID" value="SDV46260.1"/>
    <property type="molecule type" value="Genomic_DNA"/>
</dbReference>
<dbReference type="InterPro" id="IPR013388">
    <property type="entry name" value="T3SS_OrgA/MxiK"/>
</dbReference>
<dbReference type="STRING" id="1770053.SAMN05216551_101209"/>
<evidence type="ECO:0000313" key="1">
    <source>
        <dbReference type="EMBL" id="SDV46260.1"/>
    </source>
</evidence>
<dbReference type="RefSeq" id="WP_170844963.1">
    <property type="nucleotide sequence ID" value="NZ_FNLO01000001.1"/>
</dbReference>
<dbReference type="Proteomes" id="UP000243719">
    <property type="component" value="Unassembled WGS sequence"/>
</dbReference>
<organism evidence="1 2">
    <name type="scientific">Chitinasiproducens palmae</name>
    <dbReference type="NCBI Taxonomy" id="1770053"/>
    <lineage>
        <taxon>Bacteria</taxon>
        <taxon>Pseudomonadati</taxon>
        <taxon>Pseudomonadota</taxon>
        <taxon>Betaproteobacteria</taxon>
        <taxon>Burkholderiales</taxon>
        <taxon>Burkholderiaceae</taxon>
        <taxon>Chitinasiproducens</taxon>
    </lineage>
</organism>
<name>A0A1H2PJ10_9BURK</name>
<protein>
    <submittedName>
        <fullName evidence="1">Type III secretion apparatus protein (OrgA_MxiK)</fullName>
    </submittedName>
</protein>
<accession>A0A1H2PJ10</accession>
<dbReference type="AlphaFoldDB" id="A0A1H2PJ10"/>
<gene>
    <name evidence="1" type="ORF">SAMN05216551_101209</name>
</gene>
<sequence length="264" mass="28112">MPDEHCSAATPLGALDRDTAAALLTVLYAPSSYLHPARRRGLPAIAGLPPALAHAYLRRIYRLQGRMASDTRLDALCERCIREWRNLPRVAALIGARLMHGTLLTGSLHRTLDARLLAFLRLPLPTVSAALSAAARRGFTAESAWLTGTVSPEQAHDSLASVGLTSIAPLFATWPAALRERLPLLFSSTVATRGGLPGAGDDDLASQARPLATTMPRPTISATVCSADALTEPAYNDASPSVPGVSETTIRNWLAFAFIHARLP</sequence>
<reference evidence="2" key="1">
    <citation type="submission" date="2016-09" db="EMBL/GenBank/DDBJ databases">
        <authorList>
            <person name="Varghese N."/>
            <person name="Submissions S."/>
        </authorList>
    </citation>
    <scope>NUCLEOTIDE SEQUENCE [LARGE SCALE GENOMIC DNA]</scope>
    <source>
        <strain evidence="2">JS23</strain>
    </source>
</reference>